<sequence>MLREPGLQLEFNLRLSSATEGWLHGLSSNGNFHGVLEQVPGGNAGGGDTGAGDTGAGNTGVGGNGGSENTGPAPPSASTDTARPSAPAVLPGFYS</sequence>
<comment type="caution">
    <text evidence="2">The sequence shown here is derived from an EMBL/GenBank/DDBJ whole genome shotgun (WGS) entry which is preliminary data.</text>
</comment>
<dbReference type="EMBL" id="JAAVMX010000004">
    <property type="protein sequence ID" value="KAF4509477.1"/>
    <property type="molecule type" value="Genomic_DNA"/>
</dbReference>
<evidence type="ECO:0000256" key="1">
    <source>
        <dbReference type="SAM" id="MobiDB-lite"/>
    </source>
</evidence>
<dbReference type="Proteomes" id="UP000557566">
    <property type="component" value="Unassembled WGS sequence"/>
</dbReference>
<dbReference type="AlphaFoldDB" id="A0A8H4V683"/>
<evidence type="ECO:0000313" key="3">
    <source>
        <dbReference type="Proteomes" id="UP000557566"/>
    </source>
</evidence>
<accession>A0A8H4V683</accession>
<organism evidence="2 3">
    <name type="scientific">Ophiocordyceps sinensis</name>
    <dbReference type="NCBI Taxonomy" id="72228"/>
    <lineage>
        <taxon>Eukaryota</taxon>
        <taxon>Fungi</taxon>
        <taxon>Dikarya</taxon>
        <taxon>Ascomycota</taxon>
        <taxon>Pezizomycotina</taxon>
        <taxon>Sordariomycetes</taxon>
        <taxon>Hypocreomycetidae</taxon>
        <taxon>Hypocreales</taxon>
        <taxon>Ophiocordycipitaceae</taxon>
        <taxon>Ophiocordyceps</taxon>
    </lineage>
</organism>
<gene>
    <name evidence="2" type="ORF">G6O67_003649</name>
</gene>
<proteinExistence type="predicted"/>
<reference evidence="2 3" key="1">
    <citation type="journal article" date="2020" name="Genome Biol. Evol.">
        <title>A new high-quality draft genome assembly of the Chinese cordyceps Ophiocordyceps sinensis.</title>
        <authorList>
            <person name="Shu R."/>
            <person name="Zhang J."/>
            <person name="Meng Q."/>
            <person name="Zhang H."/>
            <person name="Zhou G."/>
            <person name="Li M."/>
            <person name="Wu P."/>
            <person name="Zhao Y."/>
            <person name="Chen C."/>
            <person name="Qin Q."/>
        </authorList>
    </citation>
    <scope>NUCLEOTIDE SEQUENCE [LARGE SCALE GENOMIC DNA]</scope>
    <source>
        <strain evidence="2 3">IOZ07</strain>
    </source>
</reference>
<feature type="compositionally biased region" description="Gly residues" evidence="1">
    <location>
        <begin position="42"/>
        <end position="68"/>
    </location>
</feature>
<keyword evidence="3" id="KW-1185">Reference proteome</keyword>
<feature type="region of interest" description="Disordered" evidence="1">
    <location>
        <begin position="37"/>
        <end position="95"/>
    </location>
</feature>
<name>A0A8H4V683_9HYPO</name>
<evidence type="ECO:0000313" key="2">
    <source>
        <dbReference type="EMBL" id="KAF4509477.1"/>
    </source>
</evidence>
<protein>
    <submittedName>
        <fullName evidence="2">Uncharacterized protein</fullName>
    </submittedName>
</protein>